<dbReference type="PANTHER" id="PTHR47892">
    <property type="entry name" value="UNIVERSAL STRESS PROTEIN E"/>
    <property type="match status" value="1"/>
</dbReference>
<feature type="domain" description="UspA" evidence="5">
    <location>
        <begin position="8"/>
        <end position="142"/>
    </location>
</feature>
<dbReference type="Gene3D" id="3.40.50.12370">
    <property type="match status" value="1"/>
</dbReference>
<comment type="subcellular location">
    <subcellularLocation>
        <location evidence="1">Cytoplasm</location>
    </subcellularLocation>
</comment>
<dbReference type="PANTHER" id="PTHR47892:SF1">
    <property type="entry name" value="UNIVERSAL STRESS PROTEIN E"/>
    <property type="match status" value="1"/>
</dbReference>
<name>A0A9Q3ZH02_9GAMM</name>
<dbReference type="AlphaFoldDB" id="A0A9Q3ZH02"/>
<organism evidence="6 7">
    <name type="scientific">Alloalcanivorax xenomutans</name>
    <dbReference type="NCBI Taxonomy" id="1094342"/>
    <lineage>
        <taxon>Bacteria</taxon>
        <taxon>Pseudomonadati</taxon>
        <taxon>Pseudomonadota</taxon>
        <taxon>Gammaproteobacteria</taxon>
        <taxon>Oceanospirillales</taxon>
        <taxon>Alcanivoracaceae</taxon>
        <taxon>Alloalcanivorax</taxon>
    </lineage>
</organism>
<dbReference type="RefSeq" id="WP_055100027.1">
    <property type="nucleotide sequence ID" value="NZ_CP012331.1"/>
</dbReference>
<feature type="domain" description="UspA" evidence="5">
    <location>
        <begin position="169"/>
        <end position="296"/>
    </location>
</feature>
<evidence type="ECO:0000256" key="1">
    <source>
        <dbReference type="ARBA" id="ARBA00004496"/>
    </source>
</evidence>
<comment type="function">
    <text evidence="4">Required for resistance to DNA-damaging agents.</text>
</comment>
<dbReference type="KEGG" id="axe:P40_10980"/>
<evidence type="ECO:0000313" key="6">
    <source>
        <dbReference type="EMBL" id="MCE7510164.1"/>
    </source>
</evidence>
<evidence type="ECO:0000313" key="7">
    <source>
        <dbReference type="Proteomes" id="UP001107961"/>
    </source>
</evidence>
<evidence type="ECO:0000259" key="5">
    <source>
        <dbReference type="Pfam" id="PF00582"/>
    </source>
</evidence>
<comment type="caution">
    <text evidence="6">The sequence shown here is derived from an EMBL/GenBank/DDBJ whole genome shotgun (WGS) entry which is preliminary data.</text>
</comment>
<proteinExistence type="inferred from homology"/>
<reference evidence="6" key="1">
    <citation type="submission" date="2022-01" db="EMBL/GenBank/DDBJ databases">
        <authorList>
            <person name="Karlyshev A.V."/>
            <person name="Jaspars M."/>
        </authorList>
    </citation>
    <scope>NUCLEOTIDE SEQUENCE</scope>
    <source>
        <strain evidence="6">AGSA3-2</strain>
    </source>
</reference>
<keyword evidence="7" id="KW-1185">Reference proteome</keyword>
<comment type="similarity">
    <text evidence="2">Belongs to the universal stress protein A family.</text>
</comment>
<dbReference type="InterPro" id="IPR006016">
    <property type="entry name" value="UspA"/>
</dbReference>
<accession>A0A9Q3ZH02</accession>
<dbReference type="Proteomes" id="UP001107961">
    <property type="component" value="Unassembled WGS sequence"/>
</dbReference>
<dbReference type="Pfam" id="PF00582">
    <property type="entry name" value="Usp"/>
    <property type="match status" value="2"/>
</dbReference>
<gene>
    <name evidence="6" type="ORF">LZG35_16115</name>
</gene>
<dbReference type="GO" id="GO:0005737">
    <property type="term" value="C:cytoplasm"/>
    <property type="evidence" value="ECO:0007669"/>
    <property type="project" value="UniProtKB-SubCell"/>
</dbReference>
<protein>
    <submittedName>
        <fullName evidence="6">Universal stress protein</fullName>
    </submittedName>
</protein>
<dbReference type="EMBL" id="JAJVKT010000021">
    <property type="protein sequence ID" value="MCE7510164.1"/>
    <property type="molecule type" value="Genomic_DNA"/>
</dbReference>
<sequence>MTIPTNGILVVLDRHLKAPQPALKKGRLLAAALSCPLVVAVNSDSSAMRRAVGLDQKRRQAAEQQIRNAWERRIQDLLAGTEATVHITTHKDQDEDLRQTVIAARPRLVVVHTSEEGTLRRHLFTPRDWLLIRRAPCPVLCVQDRPWSETPVFTAAIEPEEEDESGLDSAVLSAAREWSAPLQASLNAVHVLEHPDETLLLVAGEALPEYAASAESIRKSHREALDRFAERHDLPLERTEMLEGPIAGTLADYCENNGTDVLVVGTVRRNKVERLLLGATAESLLVHARNDVLVIKPDGFDADWQ</sequence>
<evidence type="ECO:0000256" key="4">
    <source>
        <dbReference type="ARBA" id="ARBA00037131"/>
    </source>
</evidence>
<evidence type="ECO:0000256" key="3">
    <source>
        <dbReference type="ARBA" id="ARBA00022490"/>
    </source>
</evidence>
<evidence type="ECO:0000256" key="2">
    <source>
        <dbReference type="ARBA" id="ARBA00008791"/>
    </source>
</evidence>
<dbReference type="GeneID" id="94686842"/>
<keyword evidence="3" id="KW-0963">Cytoplasm</keyword>
<dbReference type="SUPFAM" id="SSF52402">
    <property type="entry name" value="Adenine nucleotide alpha hydrolases-like"/>
    <property type="match status" value="2"/>
</dbReference>